<keyword evidence="1" id="KW-0004">4Fe-4S</keyword>
<dbReference type="InterPro" id="IPR010280">
    <property type="entry name" value="U5_MeTrfase_fam"/>
</dbReference>
<accession>A0A329QG37</accession>
<gene>
    <name evidence="10" type="ORF">DC345_25605</name>
</gene>
<evidence type="ECO:0000313" key="11">
    <source>
        <dbReference type="Proteomes" id="UP000250642"/>
    </source>
</evidence>
<dbReference type="FunFam" id="3.40.50.150:FF:000009">
    <property type="entry name" value="23S rRNA (Uracil(1939)-C(5))-methyltransferase RlmD"/>
    <property type="match status" value="1"/>
</dbReference>
<evidence type="ECO:0000256" key="3">
    <source>
        <dbReference type="ARBA" id="ARBA00022679"/>
    </source>
</evidence>
<dbReference type="InterPro" id="IPR012340">
    <property type="entry name" value="NA-bd_OB-fold"/>
</dbReference>
<feature type="region of interest" description="Disordered" evidence="8">
    <location>
        <begin position="1"/>
        <end position="83"/>
    </location>
</feature>
<dbReference type="FunFam" id="2.40.50.1070:FF:000003">
    <property type="entry name" value="23S rRNA (Uracil-5-)-methyltransferase RumA"/>
    <property type="match status" value="1"/>
</dbReference>
<evidence type="ECO:0000256" key="7">
    <source>
        <dbReference type="PROSITE-ProRule" id="PRU10015"/>
    </source>
</evidence>
<dbReference type="PROSITE" id="PS01231">
    <property type="entry name" value="TRMA_2"/>
    <property type="match status" value="1"/>
</dbReference>
<feature type="binding site" evidence="6">
    <location>
        <position position="427"/>
    </location>
    <ligand>
        <name>S-adenosyl-L-methionine</name>
        <dbReference type="ChEBI" id="CHEBI:59789"/>
    </ligand>
</feature>
<evidence type="ECO:0000256" key="5">
    <source>
        <dbReference type="ARBA" id="ARBA00023014"/>
    </source>
</evidence>
<dbReference type="SUPFAM" id="SSF53335">
    <property type="entry name" value="S-adenosyl-L-methionine-dependent methyltransferases"/>
    <property type="match status" value="1"/>
</dbReference>
<feature type="compositionally biased region" description="Polar residues" evidence="8">
    <location>
        <begin position="40"/>
        <end position="52"/>
    </location>
</feature>
<feature type="binding site" evidence="6">
    <location>
        <position position="406"/>
    </location>
    <ligand>
        <name>S-adenosyl-L-methionine</name>
        <dbReference type="ChEBI" id="CHEBI:59789"/>
    </ligand>
</feature>
<dbReference type="InterPro" id="IPR002792">
    <property type="entry name" value="TRAM_dom"/>
</dbReference>
<feature type="compositionally biased region" description="Low complexity" evidence="8">
    <location>
        <begin position="26"/>
        <end position="39"/>
    </location>
</feature>
<dbReference type="Pfam" id="PF05958">
    <property type="entry name" value="tRNA_U5-meth_tr"/>
    <property type="match status" value="1"/>
</dbReference>
<proteinExistence type="inferred from homology"/>
<evidence type="ECO:0000256" key="8">
    <source>
        <dbReference type="SAM" id="MobiDB-lite"/>
    </source>
</evidence>
<keyword evidence="5" id="KW-0411">Iron-sulfur</keyword>
<dbReference type="Gene3D" id="3.40.50.150">
    <property type="entry name" value="Vaccinia Virus protein VP39"/>
    <property type="match status" value="1"/>
</dbReference>
<dbReference type="PANTHER" id="PTHR11061:SF30">
    <property type="entry name" value="TRNA (URACIL(54)-C(5))-METHYLTRANSFERASE"/>
    <property type="match status" value="1"/>
</dbReference>
<feature type="binding site" evidence="6">
    <location>
        <position position="475"/>
    </location>
    <ligand>
        <name>S-adenosyl-L-methionine</name>
        <dbReference type="ChEBI" id="CHEBI:59789"/>
    </ligand>
</feature>
<evidence type="ECO:0000256" key="4">
    <source>
        <dbReference type="ARBA" id="ARBA00022691"/>
    </source>
</evidence>
<protein>
    <submittedName>
        <fullName evidence="10">23S rRNA (Uracil(1939)-C(5))-methyltransferase RlmD</fullName>
        <ecNumber evidence="10">2.1.1.190</ecNumber>
    </submittedName>
</protein>
<dbReference type="GO" id="GO:0070041">
    <property type="term" value="F:rRNA (uridine-C5-)-methyltransferase activity"/>
    <property type="evidence" value="ECO:0007669"/>
    <property type="project" value="UniProtKB-ARBA"/>
</dbReference>
<organism evidence="10 11">
    <name type="scientific">Paenibacillus taichungensis</name>
    <dbReference type="NCBI Taxonomy" id="484184"/>
    <lineage>
        <taxon>Bacteria</taxon>
        <taxon>Bacillati</taxon>
        <taxon>Bacillota</taxon>
        <taxon>Bacilli</taxon>
        <taxon>Bacillales</taxon>
        <taxon>Paenibacillaceae</taxon>
        <taxon>Paenibacillus</taxon>
    </lineage>
</organism>
<keyword evidence="2 6" id="KW-0489">Methyltransferase</keyword>
<dbReference type="InterPro" id="IPR029063">
    <property type="entry name" value="SAM-dependent_MTases_sf"/>
</dbReference>
<dbReference type="GO" id="GO:0051539">
    <property type="term" value="F:4 iron, 4 sulfur cluster binding"/>
    <property type="evidence" value="ECO:0007669"/>
    <property type="project" value="UniProtKB-KW"/>
</dbReference>
<comment type="similarity">
    <text evidence="6">Belongs to the class I-like SAM-binding methyltransferase superfamily. RNA M5U methyltransferase family.</text>
</comment>
<dbReference type="SUPFAM" id="SSF50249">
    <property type="entry name" value="Nucleic acid-binding proteins"/>
    <property type="match status" value="1"/>
</dbReference>
<dbReference type="Gene3D" id="2.40.50.1070">
    <property type="match status" value="1"/>
</dbReference>
<dbReference type="PROSITE" id="PS01230">
    <property type="entry name" value="TRMA_1"/>
    <property type="match status" value="1"/>
</dbReference>
<reference evidence="10 11" key="1">
    <citation type="submission" date="2018-04" db="EMBL/GenBank/DDBJ databases">
        <title>Paenibacillus taichungensis Genome sequencing and assembly.</title>
        <authorList>
            <person name="Xu J."/>
            <person name="Rensing C."/>
            <person name="Mazhar H.S."/>
        </authorList>
    </citation>
    <scope>NUCLEOTIDE SEQUENCE [LARGE SCALE GENOMIC DNA]</scope>
    <source>
        <strain evidence="10 11">NC1</strain>
    </source>
</reference>
<evidence type="ECO:0000259" key="9">
    <source>
        <dbReference type="PROSITE" id="PS50926"/>
    </source>
</evidence>
<name>A0A329QG37_9BACL</name>
<dbReference type="Gene3D" id="2.40.50.140">
    <property type="entry name" value="Nucleic acid-binding proteins"/>
    <property type="match status" value="1"/>
</dbReference>
<dbReference type="InterPro" id="IPR030390">
    <property type="entry name" value="MeTrfase_TrmA_AS"/>
</dbReference>
<dbReference type="PROSITE" id="PS50926">
    <property type="entry name" value="TRAM"/>
    <property type="match status" value="1"/>
</dbReference>
<dbReference type="GO" id="GO:0070475">
    <property type="term" value="P:rRNA base methylation"/>
    <property type="evidence" value="ECO:0007669"/>
    <property type="project" value="TreeGrafter"/>
</dbReference>
<dbReference type="RefSeq" id="WP_113055691.1">
    <property type="nucleotide sequence ID" value="NZ_QEVW01000019.1"/>
</dbReference>
<dbReference type="CDD" id="cd02440">
    <property type="entry name" value="AdoMet_MTases"/>
    <property type="match status" value="1"/>
</dbReference>
<evidence type="ECO:0000256" key="6">
    <source>
        <dbReference type="PROSITE-ProRule" id="PRU01024"/>
    </source>
</evidence>
<keyword evidence="1" id="KW-0479">Metal-binding</keyword>
<dbReference type="FunFam" id="2.40.50.140:FF:000097">
    <property type="entry name" value="23S rRNA (uracil(1939)-C(5))-methyltransferase RlmD"/>
    <property type="match status" value="1"/>
</dbReference>
<dbReference type="Proteomes" id="UP000250642">
    <property type="component" value="Unassembled WGS sequence"/>
</dbReference>
<feature type="active site" evidence="7">
    <location>
        <position position="502"/>
    </location>
</feature>
<dbReference type="NCBIfam" id="TIGR00479">
    <property type="entry name" value="rumA"/>
    <property type="match status" value="1"/>
</dbReference>
<feature type="active site" description="Nucleophile" evidence="6">
    <location>
        <position position="502"/>
    </location>
</feature>
<comment type="caution">
    <text evidence="10">The sequence shown here is derived from an EMBL/GenBank/DDBJ whole genome shotgun (WGS) entry which is preliminary data.</text>
</comment>
<dbReference type="AlphaFoldDB" id="A0A329QG37"/>
<evidence type="ECO:0000256" key="2">
    <source>
        <dbReference type="ARBA" id="ARBA00022603"/>
    </source>
</evidence>
<dbReference type="Pfam" id="PF01938">
    <property type="entry name" value="TRAM"/>
    <property type="match status" value="1"/>
</dbReference>
<dbReference type="InterPro" id="IPR030391">
    <property type="entry name" value="MeTrfase_TrmA_CS"/>
</dbReference>
<feature type="binding site" evidence="6">
    <location>
        <position position="377"/>
    </location>
    <ligand>
        <name>S-adenosyl-L-methionine</name>
        <dbReference type="ChEBI" id="CHEBI:59789"/>
    </ligand>
</feature>
<keyword evidence="3 6" id="KW-0808">Transferase</keyword>
<dbReference type="EC" id="2.1.1.190" evidence="10"/>
<dbReference type="PANTHER" id="PTHR11061">
    <property type="entry name" value="RNA M5U METHYLTRANSFERASE"/>
    <property type="match status" value="1"/>
</dbReference>
<sequence>MNIYEERSECTLSNTNRSGRGKNRRNSAASQGQGNASASRQPSKSSRPSTRQQGKEVRLQGASLSAVRPKGRERESAPIEGLPVSKNEETVIDIIGMNHDGEGVGRANGYTLFVQGALPGETVRVRVMKTKKQYGYAKLLEIVKASPDRVSAPCPIYDQCGGCQIQHMSYAGQLAWKRQLVVDNLQRIGKLNVMVEDEEGAEQQGIRVLPTMGMDEPWRYRNKAQVPIGAAEGGLVGGFYAKGSHRIIDMDNCLIQHEHNDEVVTKVKEIGSHFGISAYNEETGRGLLRHVVVKKAFRTGEMMLVLVTNGRDIPYKDEWIGSIREAIPHVASICQNVNKKQTNVIFGDETRVLWGRDVIYDYIGDVQFAISARSFYQVNPVQTEVLYGKTVEYAGLSGKETVIDAYCGIGTISLFLAQHADQVYGVEIVPEAIEDARSNALLNEMRNVKFEVGASEDVIPRWKEQGIEADVIVVDPPRKGCDPRLLDTILEMKPERVVYVSCNPSTLARDLRVLEDGGYRTVEVTPVDMFPHTVHVESVAMLVRS</sequence>
<feature type="domain" description="TRAM" evidence="9">
    <location>
        <begin position="83"/>
        <end position="141"/>
    </location>
</feature>
<dbReference type="PROSITE" id="PS51687">
    <property type="entry name" value="SAM_MT_RNA_M5U"/>
    <property type="match status" value="1"/>
</dbReference>
<dbReference type="EMBL" id="QEVW01000019">
    <property type="protein sequence ID" value="RAW11415.1"/>
    <property type="molecule type" value="Genomic_DNA"/>
</dbReference>
<evidence type="ECO:0000313" key="10">
    <source>
        <dbReference type="EMBL" id="RAW11415.1"/>
    </source>
</evidence>
<keyword evidence="4 6" id="KW-0949">S-adenosyl-L-methionine</keyword>
<keyword evidence="1" id="KW-0408">Iron</keyword>
<evidence type="ECO:0000256" key="1">
    <source>
        <dbReference type="ARBA" id="ARBA00022485"/>
    </source>
</evidence>